<evidence type="ECO:0000256" key="1">
    <source>
        <dbReference type="SAM" id="MobiDB-lite"/>
    </source>
</evidence>
<name>A0A8T3D2H1_9TELE</name>
<evidence type="ECO:0000313" key="2">
    <source>
        <dbReference type="EMBL" id="KAI1889874.1"/>
    </source>
</evidence>
<comment type="caution">
    <text evidence="2">The sequence shown here is derived from an EMBL/GenBank/DDBJ whole genome shotgun (WGS) entry which is preliminary data.</text>
</comment>
<dbReference type="PANTHER" id="PTHR18949">
    <property type="entry name" value="CALDESMON"/>
    <property type="match status" value="1"/>
</dbReference>
<dbReference type="Proteomes" id="UP000829720">
    <property type="component" value="Unassembled WGS sequence"/>
</dbReference>
<dbReference type="AlphaFoldDB" id="A0A8T3D2H1"/>
<proteinExistence type="predicted"/>
<feature type="compositionally biased region" description="Polar residues" evidence="1">
    <location>
        <begin position="53"/>
        <end position="63"/>
    </location>
</feature>
<evidence type="ECO:0008006" key="4">
    <source>
        <dbReference type="Google" id="ProtNLM"/>
    </source>
</evidence>
<accession>A0A8T3D2H1</accession>
<feature type="compositionally biased region" description="Basic and acidic residues" evidence="1">
    <location>
        <begin position="41"/>
        <end position="51"/>
    </location>
</feature>
<dbReference type="InterPro" id="IPR006017">
    <property type="entry name" value="Caldesmon"/>
</dbReference>
<feature type="compositionally biased region" description="Polar residues" evidence="1">
    <location>
        <begin position="1"/>
        <end position="13"/>
    </location>
</feature>
<reference evidence="2" key="1">
    <citation type="submission" date="2021-01" db="EMBL/GenBank/DDBJ databases">
        <authorList>
            <person name="Zahm M."/>
            <person name="Roques C."/>
            <person name="Cabau C."/>
            <person name="Klopp C."/>
            <person name="Donnadieu C."/>
            <person name="Jouanno E."/>
            <person name="Lampietro C."/>
            <person name="Louis A."/>
            <person name="Herpin A."/>
            <person name="Echchiki A."/>
            <person name="Berthelot C."/>
            <person name="Parey E."/>
            <person name="Roest-Crollius H."/>
            <person name="Braasch I."/>
            <person name="Postlethwait J."/>
            <person name="Bobe J."/>
            <person name="Montfort J."/>
            <person name="Bouchez O."/>
            <person name="Begum T."/>
            <person name="Mejri S."/>
            <person name="Adams A."/>
            <person name="Chen W.-J."/>
            <person name="Guiguen Y."/>
        </authorList>
    </citation>
    <scope>NUCLEOTIDE SEQUENCE</scope>
    <source>
        <tissue evidence="2">Blood</tissue>
    </source>
</reference>
<dbReference type="InterPro" id="IPR006018">
    <property type="entry name" value="Caldesmon_LSP"/>
</dbReference>
<gene>
    <name evidence="2" type="ORF">AGOR_G00167410</name>
</gene>
<keyword evidence="3" id="KW-1185">Reference proteome</keyword>
<feature type="compositionally biased region" description="Polar residues" evidence="1">
    <location>
        <begin position="75"/>
        <end position="92"/>
    </location>
</feature>
<feature type="compositionally biased region" description="Basic and acidic residues" evidence="1">
    <location>
        <begin position="270"/>
        <end position="317"/>
    </location>
</feature>
<dbReference type="GO" id="GO:0005516">
    <property type="term" value="F:calmodulin binding"/>
    <property type="evidence" value="ECO:0007669"/>
    <property type="project" value="InterPro"/>
</dbReference>
<feature type="compositionally biased region" description="Basic and acidic residues" evidence="1">
    <location>
        <begin position="168"/>
        <end position="211"/>
    </location>
</feature>
<evidence type="ECO:0000313" key="3">
    <source>
        <dbReference type="Proteomes" id="UP000829720"/>
    </source>
</evidence>
<dbReference type="EMBL" id="JAERUA010000015">
    <property type="protein sequence ID" value="KAI1889874.1"/>
    <property type="molecule type" value="Genomic_DNA"/>
</dbReference>
<dbReference type="GO" id="GO:0017022">
    <property type="term" value="F:myosin binding"/>
    <property type="evidence" value="ECO:0007669"/>
    <property type="project" value="InterPro"/>
</dbReference>
<feature type="compositionally biased region" description="Polar residues" evidence="1">
    <location>
        <begin position="144"/>
        <end position="154"/>
    </location>
</feature>
<dbReference type="GO" id="GO:0003779">
    <property type="term" value="F:actin binding"/>
    <property type="evidence" value="ECO:0007669"/>
    <property type="project" value="InterPro"/>
</dbReference>
<feature type="compositionally biased region" description="Basic and acidic residues" evidence="1">
    <location>
        <begin position="93"/>
        <end position="102"/>
    </location>
</feature>
<dbReference type="PANTHER" id="PTHR18949:SF1">
    <property type="entry name" value="LYMPHOCYTE-SPECIFIC PROTEIN 1"/>
    <property type="match status" value="1"/>
</dbReference>
<protein>
    <recommendedName>
        <fullName evidence="4">Non-muscle caldesmon</fullName>
    </recommendedName>
</protein>
<dbReference type="GO" id="GO:0006936">
    <property type="term" value="P:muscle contraction"/>
    <property type="evidence" value="ECO:0007669"/>
    <property type="project" value="InterPro"/>
</dbReference>
<organism evidence="2 3">
    <name type="scientific">Albula goreensis</name>
    <dbReference type="NCBI Taxonomy" id="1534307"/>
    <lineage>
        <taxon>Eukaryota</taxon>
        <taxon>Metazoa</taxon>
        <taxon>Chordata</taxon>
        <taxon>Craniata</taxon>
        <taxon>Vertebrata</taxon>
        <taxon>Euteleostomi</taxon>
        <taxon>Actinopterygii</taxon>
        <taxon>Neopterygii</taxon>
        <taxon>Teleostei</taxon>
        <taxon>Albuliformes</taxon>
        <taxon>Albulidae</taxon>
        <taxon>Albula</taxon>
    </lineage>
</organism>
<dbReference type="PRINTS" id="PR01076">
    <property type="entry name" value="CALDESMON"/>
</dbReference>
<feature type="region of interest" description="Disordered" evidence="1">
    <location>
        <begin position="225"/>
        <end position="329"/>
    </location>
</feature>
<dbReference type="Pfam" id="PF02029">
    <property type="entry name" value="Caldesmon"/>
    <property type="match status" value="1"/>
</dbReference>
<feature type="region of interest" description="Disordered" evidence="1">
    <location>
        <begin position="1"/>
        <end position="211"/>
    </location>
</feature>
<sequence length="517" mass="59607">MSGSVLRRSTTKGLQDLLRMTAQRSMEDAEESERERRRRAREAAHSYREETDSTGSLQGSDPQNEYDIPKFKDSMLQSENRVLQSKSRAPSTTEDRQPEADLKASSALTLGEKESFGDWTLTLGGSSSYHLGKQLPEEAPCENPLSQTILASKQQQHEEENTQQCWGKDTERIGGLDERETEDKEEERRDIKKRELDKQEQDEKGKQESEVRYVSRIFLQQEFRHSNNIGGSTGEEGTPVATKMLHRDPSGGEEFTEAASELGVMGSSQQDKKRQEQEQLWRREMEIDKQLEELRKRREERRRAREEEKRRREEKKHGNQVQEMEEDKQMRAEIERRRVETTERMRNLIIMEREEPVSLIIPKSPTFKNEIEERMTAENTVSIIERTESLNRSLMKNKNVRKTQPLMLVSTIDDRLEQYTHALETSSQESKQALRNIPSPPEAVASKKSLFEAGEAWKQSPNKTLQFKDVEGLKVGVADLISHWRTGNPESCRRSSPSKPSVSLVNISSVICCTLLK</sequence>
<dbReference type="OrthoDB" id="9947942at2759"/>